<dbReference type="GO" id="GO:0005886">
    <property type="term" value="C:plasma membrane"/>
    <property type="evidence" value="ECO:0007669"/>
    <property type="project" value="UniProtKB-SubCell"/>
</dbReference>
<evidence type="ECO:0000256" key="2">
    <source>
        <dbReference type="ARBA" id="ARBA00005417"/>
    </source>
</evidence>
<evidence type="ECO:0000256" key="4">
    <source>
        <dbReference type="ARBA" id="ARBA00022475"/>
    </source>
</evidence>
<dbReference type="PANTHER" id="PTHR43166:SF9">
    <property type="entry name" value="GLUTAMATE_ASPARTATE IMPORT ATP-BINDING PROTEIN GLTL"/>
    <property type="match status" value="1"/>
</dbReference>
<evidence type="ECO:0000256" key="7">
    <source>
        <dbReference type="ARBA" id="ARBA00023136"/>
    </source>
</evidence>
<evidence type="ECO:0000313" key="9">
    <source>
        <dbReference type="EMBL" id="ETA82076.1"/>
    </source>
</evidence>
<dbReference type="GO" id="GO:0005524">
    <property type="term" value="F:ATP binding"/>
    <property type="evidence" value="ECO:0007669"/>
    <property type="project" value="UniProtKB-KW"/>
</dbReference>
<proteinExistence type="inferred from homology"/>
<evidence type="ECO:0000256" key="1">
    <source>
        <dbReference type="ARBA" id="ARBA00004202"/>
    </source>
</evidence>
<keyword evidence="6" id="KW-0067">ATP-binding</keyword>
<keyword evidence="5" id="KW-0547">Nucleotide-binding</keyword>
<keyword evidence="3" id="KW-0813">Transport</keyword>
<dbReference type="InterPro" id="IPR027417">
    <property type="entry name" value="P-loop_NTPase"/>
</dbReference>
<dbReference type="GO" id="GO:0016887">
    <property type="term" value="F:ATP hydrolysis activity"/>
    <property type="evidence" value="ECO:0007669"/>
    <property type="project" value="InterPro"/>
</dbReference>
<gene>
    <name evidence="9" type="ORF">T472_0203690</name>
</gene>
<keyword evidence="4" id="KW-1003">Cell membrane</keyword>
<comment type="caution">
    <text evidence="9">The sequence shown here is derived from an EMBL/GenBank/DDBJ whole genome shotgun (WGS) entry which is preliminary data.</text>
</comment>
<dbReference type="PANTHER" id="PTHR43166">
    <property type="entry name" value="AMINO ACID IMPORT ATP-BINDING PROTEIN"/>
    <property type="match status" value="1"/>
</dbReference>
<dbReference type="RefSeq" id="WP_023388055.1">
    <property type="nucleotide sequence ID" value="NZ_AXUN02000046.1"/>
</dbReference>
<organism evidence="9 10">
    <name type="scientific">Youngiibacter fragilis 232.1</name>
    <dbReference type="NCBI Taxonomy" id="994573"/>
    <lineage>
        <taxon>Bacteria</taxon>
        <taxon>Bacillati</taxon>
        <taxon>Bacillota</taxon>
        <taxon>Clostridia</taxon>
        <taxon>Eubacteriales</taxon>
        <taxon>Clostridiaceae</taxon>
        <taxon>Youngiibacter</taxon>
    </lineage>
</organism>
<name>V7I9U7_9CLOT</name>
<evidence type="ECO:0000259" key="8">
    <source>
        <dbReference type="PROSITE" id="PS50893"/>
    </source>
</evidence>
<dbReference type="PROSITE" id="PS00211">
    <property type="entry name" value="ABC_TRANSPORTER_1"/>
    <property type="match status" value="1"/>
</dbReference>
<evidence type="ECO:0000256" key="5">
    <source>
        <dbReference type="ARBA" id="ARBA00022741"/>
    </source>
</evidence>
<dbReference type="EMBL" id="AXUN02000046">
    <property type="protein sequence ID" value="ETA82076.1"/>
    <property type="molecule type" value="Genomic_DNA"/>
</dbReference>
<dbReference type="OrthoDB" id="9804199at2"/>
<reference evidence="9 10" key="1">
    <citation type="journal article" date="2014" name="Genome Announc.">
        <title>Genome Sequence of Youngiibacter fragilis, the Type Strain of the Genus Youngiibacter.</title>
        <authorList>
            <person name="Wawrik C.B."/>
            <person name="Callaghan A.V."/>
            <person name="Stamps B.W."/>
            <person name="Wawrik B."/>
        </authorList>
    </citation>
    <scope>NUCLEOTIDE SEQUENCE [LARGE SCALE GENOMIC DNA]</scope>
    <source>
        <strain evidence="9 10">232.1</strain>
    </source>
</reference>
<dbReference type="Proteomes" id="UP000017747">
    <property type="component" value="Unassembled WGS sequence"/>
</dbReference>
<dbReference type="Gene3D" id="3.40.50.300">
    <property type="entry name" value="P-loop containing nucleotide triphosphate hydrolases"/>
    <property type="match status" value="1"/>
</dbReference>
<dbReference type="PROSITE" id="PS50893">
    <property type="entry name" value="ABC_TRANSPORTER_2"/>
    <property type="match status" value="1"/>
</dbReference>
<evidence type="ECO:0000256" key="3">
    <source>
        <dbReference type="ARBA" id="ARBA00022448"/>
    </source>
</evidence>
<dbReference type="SUPFAM" id="SSF52540">
    <property type="entry name" value="P-loop containing nucleoside triphosphate hydrolases"/>
    <property type="match status" value="1"/>
</dbReference>
<comment type="subcellular location">
    <subcellularLocation>
        <location evidence="1">Cell membrane</location>
        <topology evidence="1">Peripheral membrane protein</topology>
    </subcellularLocation>
</comment>
<accession>V7I9U7</accession>
<protein>
    <submittedName>
        <fullName evidence="9">Amino acid ABC transporter ATPase</fullName>
    </submittedName>
</protein>
<dbReference type="InterPro" id="IPR003593">
    <property type="entry name" value="AAA+_ATPase"/>
</dbReference>
<keyword evidence="7" id="KW-0472">Membrane</keyword>
<dbReference type="Pfam" id="PF00005">
    <property type="entry name" value="ABC_tran"/>
    <property type="match status" value="1"/>
</dbReference>
<feature type="domain" description="ABC transporter" evidence="8">
    <location>
        <begin position="2"/>
        <end position="213"/>
    </location>
</feature>
<keyword evidence="10" id="KW-1185">Reference proteome</keyword>
<dbReference type="InterPro" id="IPR050086">
    <property type="entry name" value="MetN_ABC_transporter-like"/>
</dbReference>
<evidence type="ECO:0000256" key="6">
    <source>
        <dbReference type="ARBA" id="ARBA00022840"/>
    </source>
</evidence>
<sequence>MLKITDLSKSFGGKQVFSGISAEFEKGRIYSITGPSGVGKTTLLRCLTLLEKQDSGTITIDDMPLEEKRLSIGLVFQSFNLFPHMSALENITFPLIRVKGVSKQEAETIARGLLEDLGLQDKADFYEHMLSGGQRQRVAIARAMALAPDFLFFDEPTSALDEDLSESVGNVMLKLKEKGMGIIVITHDLDFAKKISDEVYLLRETLIRRELDA</sequence>
<dbReference type="InterPro" id="IPR017871">
    <property type="entry name" value="ABC_transporter-like_CS"/>
</dbReference>
<evidence type="ECO:0000313" key="10">
    <source>
        <dbReference type="Proteomes" id="UP000017747"/>
    </source>
</evidence>
<comment type="similarity">
    <text evidence="2">Belongs to the ABC transporter superfamily.</text>
</comment>
<dbReference type="SMART" id="SM00382">
    <property type="entry name" value="AAA"/>
    <property type="match status" value="1"/>
</dbReference>
<dbReference type="AlphaFoldDB" id="V7I9U7"/>
<dbReference type="InterPro" id="IPR003439">
    <property type="entry name" value="ABC_transporter-like_ATP-bd"/>
</dbReference>
<dbReference type="eggNOG" id="COG1126">
    <property type="taxonomic scope" value="Bacteria"/>
</dbReference>
<dbReference type="STRING" id="994573.T472_0203690"/>